<dbReference type="PANTHER" id="PTHR19879">
    <property type="entry name" value="TRANSCRIPTION INITIATION FACTOR TFIID"/>
    <property type="match status" value="1"/>
</dbReference>
<dbReference type="PANTHER" id="PTHR19879:SF9">
    <property type="entry name" value="TRANSCRIPTION INITIATION FACTOR TFIID SUBUNIT 5"/>
    <property type="match status" value="1"/>
</dbReference>
<keyword evidence="2" id="KW-0677">Repeat</keyword>
<organism evidence="4">
    <name type="scientific">Singulisphaera sp. Ch08</name>
    <dbReference type="NCBI Taxonomy" id="3120278"/>
    <lineage>
        <taxon>Bacteria</taxon>
        <taxon>Pseudomonadati</taxon>
        <taxon>Planctomycetota</taxon>
        <taxon>Planctomycetia</taxon>
        <taxon>Isosphaerales</taxon>
        <taxon>Isosphaeraceae</taxon>
        <taxon>Singulisphaera</taxon>
    </lineage>
</organism>
<feature type="repeat" description="WD" evidence="3">
    <location>
        <begin position="206"/>
        <end position="247"/>
    </location>
</feature>
<protein>
    <submittedName>
        <fullName evidence="4">WD40 repeat domain-containing protein</fullName>
    </submittedName>
</protein>
<dbReference type="InterPro" id="IPR011047">
    <property type="entry name" value="Quinoprotein_ADH-like_sf"/>
</dbReference>
<dbReference type="RefSeq" id="WP_406696982.1">
    <property type="nucleotide sequence ID" value="NZ_CP155447.1"/>
</dbReference>
<dbReference type="CDD" id="cd00200">
    <property type="entry name" value="WD40"/>
    <property type="match status" value="1"/>
</dbReference>
<evidence type="ECO:0000256" key="2">
    <source>
        <dbReference type="ARBA" id="ARBA00022737"/>
    </source>
</evidence>
<dbReference type="PROSITE" id="PS50082">
    <property type="entry name" value="WD_REPEATS_2"/>
    <property type="match status" value="4"/>
</dbReference>
<feature type="repeat" description="WD" evidence="3">
    <location>
        <begin position="248"/>
        <end position="289"/>
    </location>
</feature>
<sequence>MTLSIKPMPRAIRQASHSNVVTSVAFTPDGETVASGSWDGTIKLWDTGSGALKLKRTLRGEWDEVEAIAITPDGSAIAGLGTGFDGAPFGAVTLWALEGGRGRPLIREGGKLDAIAFSPDGLMLAAANGDTRSVSLCEVSTGQELARLLDHQGPIWSLDFSPDGKLLAAATGTVPAMTEPADVEQIGEIRLWDLTTSRVPKPRNRLIGHGFGVISVAFSPDGTTLATGGFDRAVKLWNVATGREMATLTGHEGWVAAAQFSPDGTVLATGSHDQTIRLWDVATRQELATLRGHTGNVYSVAFSPDGSQLASGSLDGTVRIWDAAQALDREAALSQRHFIGKKDSP</sequence>
<gene>
    <name evidence="4" type="ORF">V5E97_38955</name>
</gene>
<name>A0AAU7CHU5_9BACT</name>
<dbReference type="Gene3D" id="2.130.10.10">
    <property type="entry name" value="YVTN repeat-like/Quinoprotein amine dehydrogenase"/>
    <property type="match status" value="3"/>
</dbReference>
<evidence type="ECO:0000256" key="3">
    <source>
        <dbReference type="PROSITE-ProRule" id="PRU00221"/>
    </source>
</evidence>
<dbReference type="PROSITE" id="PS00678">
    <property type="entry name" value="WD_REPEATS_1"/>
    <property type="match status" value="2"/>
</dbReference>
<dbReference type="PRINTS" id="PR00320">
    <property type="entry name" value="GPROTEINBRPT"/>
</dbReference>
<dbReference type="InterPro" id="IPR020472">
    <property type="entry name" value="WD40_PAC1"/>
</dbReference>
<proteinExistence type="predicted"/>
<reference evidence="4" key="1">
    <citation type="submission" date="2024-05" db="EMBL/GenBank/DDBJ databases">
        <title>Planctomycetes of the genus Singulisphaera possess chitinolytic capabilities.</title>
        <authorList>
            <person name="Ivanova A."/>
        </authorList>
    </citation>
    <scope>NUCLEOTIDE SEQUENCE</scope>
    <source>
        <strain evidence="4">Ch08T</strain>
    </source>
</reference>
<keyword evidence="1 3" id="KW-0853">WD repeat</keyword>
<dbReference type="InterPro" id="IPR015943">
    <property type="entry name" value="WD40/YVTN_repeat-like_dom_sf"/>
</dbReference>
<dbReference type="SMART" id="SM00320">
    <property type="entry name" value="WD40"/>
    <property type="match status" value="5"/>
</dbReference>
<dbReference type="SUPFAM" id="SSF50998">
    <property type="entry name" value="Quinoprotein alcohol dehydrogenase-like"/>
    <property type="match status" value="1"/>
</dbReference>
<dbReference type="PROSITE" id="PS50294">
    <property type="entry name" value="WD_REPEATS_REGION"/>
    <property type="match status" value="4"/>
</dbReference>
<dbReference type="InterPro" id="IPR019775">
    <property type="entry name" value="WD40_repeat_CS"/>
</dbReference>
<dbReference type="Pfam" id="PF00400">
    <property type="entry name" value="WD40"/>
    <property type="match status" value="5"/>
</dbReference>
<evidence type="ECO:0000256" key="1">
    <source>
        <dbReference type="ARBA" id="ARBA00022574"/>
    </source>
</evidence>
<dbReference type="EMBL" id="CP155447">
    <property type="protein sequence ID" value="XBH04231.1"/>
    <property type="molecule type" value="Genomic_DNA"/>
</dbReference>
<dbReference type="InterPro" id="IPR001680">
    <property type="entry name" value="WD40_rpt"/>
</dbReference>
<evidence type="ECO:0000313" key="4">
    <source>
        <dbReference type="EMBL" id="XBH04231.1"/>
    </source>
</evidence>
<feature type="repeat" description="WD" evidence="3">
    <location>
        <begin position="290"/>
        <end position="322"/>
    </location>
</feature>
<accession>A0AAU7CHU5</accession>
<dbReference type="AlphaFoldDB" id="A0AAU7CHU5"/>
<feature type="repeat" description="WD" evidence="3">
    <location>
        <begin position="14"/>
        <end position="55"/>
    </location>
</feature>